<gene>
    <name evidence="1" type="ORF">I8748_17540</name>
</gene>
<dbReference type="EMBL" id="JAECZC010000032">
    <property type="protein sequence ID" value="MBH8563964.1"/>
    <property type="molecule type" value="Genomic_DNA"/>
</dbReference>
<dbReference type="RefSeq" id="WP_214662623.1">
    <property type="nucleotide sequence ID" value="NZ_JAECZC010000032.1"/>
</dbReference>
<evidence type="ECO:0000313" key="1">
    <source>
        <dbReference type="EMBL" id="MBH8563964.1"/>
    </source>
</evidence>
<dbReference type="AlphaFoldDB" id="A0A8J7HWK1"/>
<accession>A0A8J7HWK1</accession>
<dbReference type="Proteomes" id="UP000632766">
    <property type="component" value="Unassembled WGS sequence"/>
</dbReference>
<sequence length="113" mass="12784">MPFDLDAKSAPFPKERILPAEYSEAIARVKKALTEGWCQNPTGLFINSCKSGAKVKNIVITKSNAYKRWFRKQRIALAMSLGVVYTAPGEAVAVREMMQRYPRGRVKLTKTYE</sequence>
<proteinExistence type="predicted"/>
<reference evidence="1 2" key="1">
    <citation type="journal article" date="2021" name="Int. J. Syst. Evol. Microbiol.">
        <title>Amazonocrinis nigriterrae gen. nov., sp. nov., Atlanticothrix silvestris gen. nov., sp. nov. and Dendronalium phyllosphericum gen. nov., sp. nov., nostocacean cyanobacteria from Brazilian environments.</title>
        <authorList>
            <person name="Alvarenga D.O."/>
            <person name="Andreote A.P.D."/>
            <person name="Branco L.H.Z."/>
            <person name="Delbaje E."/>
            <person name="Cruz R.B."/>
            <person name="Varani A.M."/>
            <person name="Fiore M.F."/>
        </authorList>
    </citation>
    <scope>NUCLEOTIDE SEQUENCE [LARGE SCALE GENOMIC DNA]</scope>
    <source>
        <strain evidence="1 2">CENA67</strain>
    </source>
</reference>
<comment type="caution">
    <text evidence="1">The sequence shown here is derived from an EMBL/GenBank/DDBJ whole genome shotgun (WGS) entry which is preliminary data.</text>
</comment>
<keyword evidence="2" id="KW-1185">Reference proteome</keyword>
<name>A0A8J7HWK1_9NOST</name>
<evidence type="ECO:0000313" key="2">
    <source>
        <dbReference type="Proteomes" id="UP000632766"/>
    </source>
</evidence>
<organism evidence="1 2">
    <name type="scientific">Amazonocrinis nigriterrae CENA67</name>
    <dbReference type="NCBI Taxonomy" id="2794033"/>
    <lineage>
        <taxon>Bacteria</taxon>
        <taxon>Bacillati</taxon>
        <taxon>Cyanobacteriota</taxon>
        <taxon>Cyanophyceae</taxon>
        <taxon>Nostocales</taxon>
        <taxon>Nostocaceae</taxon>
        <taxon>Amazonocrinis</taxon>
        <taxon>Amazonocrinis nigriterrae</taxon>
    </lineage>
</organism>
<protein>
    <submittedName>
        <fullName evidence="1">Uncharacterized protein</fullName>
    </submittedName>
</protein>